<proteinExistence type="inferred from homology"/>
<comment type="similarity">
    <text evidence="2">Belongs to the CbxX/CfxQ family.</text>
</comment>
<keyword evidence="7" id="KW-0175">Coiled coil</keyword>
<keyword evidence="4" id="KW-0934">Plastid</keyword>
<evidence type="ECO:0000256" key="7">
    <source>
        <dbReference type="SAM" id="Coils"/>
    </source>
</evidence>
<comment type="caution">
    <text evidence="9">The sequence shown here is derived from an EMBL/GenBank/DDBJ whole genome shotgun (WGS) entry which is preliminary data.</text>
</comment>
<dbReference type="EMBL" id="BQMJ01000027">
    <property type="protein sequence ID" value="GJQ11751.1"/>
    <property type="molecule type" value="Genomic_DNA"/>
</dbReference>
<dbReference type="InterPro" id="IPR003959">
    <property type="entry name" value="ATPase_AAA_core"/>
</dbReference>
<evidence type="ECO:0000313" key="9">
    <source>
        <dbReference type="EMBL" id="GJQ11751.1"/>
    </source>
</evidence>
<accession>A0A9C7PWC6</accession>
<dbReference type="GO" id="GO:0009507">
    <property type="term" value="C:chloroplast"/>
    <property type="evidence" value="ECO:0007669"/>
    <property type="project" value="UniProtKB-SubCell"/>
</dbReference>
<dbReference type="Gene3D" id="3.40.50.300">
    <property type="entry name" value="P-loop containing nucleotide triphosphate hydrolases"/>
    <property type="match status" value="1"/>
</dbReference>
<evidence type="ECO:0000259" key="8">
    <source>
        <dbReference type="SMART" id="SM00382"/>
    </source>
</evidence>
<evidence type="ECO:0000256" key="3">
    <source>
        <dbReference type="ARBA" id="ARBA00022528"/>
    </source>
</evidence>
<organism evidence="9 10">
    <name type="scientific">Galdieria partita</name>
    <dbReference type="NCBI Taxonomy" id="83374"/>
    <lineage>
        <taxon>Eukaryota</taxon>
        <taxon>Rhodophyta</taxon>
        <taxon>Bangiophyceae</taxon>
        <taxon>Galdieriales</taxon>
        <taxon>Galdieriaceae</taxon>
        <taxon>Galdieria</taxon>
    </lineage>
</organism>
<evidence type="ECO:0000256" key="2">
    <source>
        <dbReference type="ARBA" id="ARBA00010378"/>
    </source>
</evidence>
<dbReference type="InterPro" id="IPR027417">
    <property type="entry name" value="P-loop_NTPase"/>
</dbReference>
<comment type="subcellular location">
    <subcellularLocation>
        <location evidence="1">Plastid</location>
        <location evidence="1">Chloroplast</location>
    </subcellularLocation>
</comment>
<keyword evidence="6" id="KW-0067">ATP-binding</keyword>
<evidence type="ECO:0000256" key="6">
    <source>
        <dbReference type="ARBA" id="ARBA00022840"/>
    </source>
</evidence>
<dbReference type="InterPro" id="IPR050773">
    <property type="entry name" value="CbxX/CfxQ_RuBisCO_ESX"/>
</dbReference>
<dbReference type="CDD" id="cd00009">
    <property type="entry name" value="AAA"/>
    <property type="match status" value="1"/>
</dbReference>
<dbReference type="GO" id="GO:0016887">
    <property type="term" value="F:ATP hydrolysis activity"/>
    <property type="evidence" value="ECO:0007669"/>
    <property type="project" value="InterPro"/>
</dbReference>
<keyword evidence="5" id="KW-0547">Nucleotide-binding</keyword>
<sequence>MNLYSIHYAFCNNIGFLSCKNSRTTFLQGTACPKDCYLTEIRKKRCSLTLVAQSDGGVAGGDASRGYTRRLSDALRERDIEAKKEREENERRKEEQERARMEKERKKHLLKEIPDETQAGTVDEYMYKEGVSEVLDNLDKDLIGLLPVKRRVREIAALLVIDKLRAKIGLDTAVPSLHMCFTGSPGTGKTTVAMRMGQILKKMGYCRQGHLVVATRDDLVGQYVGHTAPKTKEVIKKAMGGVLLIDEAYYLYNAANEKDYGVESIEILLNIMENNKEDLVVVLAGYEDKMNKFFSYIPGMKSRIGNHITFPDYEVDELVEIAKLMCKSLLYEIEPDAEVVLKEYLRKRMLMPYFSNARTVRNAVDRARMRAAVRIFNEKIASSSDGLVSRRELRILRPEDFVSAKELEARGETAIVE</sequence>
<dbReference type="Pfam" id="PF17866">
    <property type="entry name" value="AAA_lid_6"/>
    <property type="match status" value="1"/>
</dbReference>
<dbReference type="SMART" id="SM00382">
    <property type="entry name" value="AAA"/>
    <property type="match status" value="1"/>
</dbReference>
<keyword evidence="3" id="KW-0150">Chloroplast</keyword>
<evidence type="ECO:0000256" key="5">
    <source>
        <dbReference type="ARBA" id="ARBA00022741"/>
    </source>
</evidence>
<evidence type="ECO:0000256" key="1">
    <source>
        <dbReference type="ARBA" id="ARBA00004229"/>
    </source>
</evidence>
<dbReference type="FunFam" id="3.40.50.300:FF:000216">
    <property type="entry name" value="Type VII secretion ATPase EccA"/>
    <property type="match status" value="1"/>
</dbReference>
<dbReference type="Pfam" id="PF00004">
    <property type="entry name" value="AAA"/>
    <property type="match status" value="1"/>
</dbReference>
<dbReference type="GO" id="GO:0005524">
    <property type="term" value="F:ATP binding"/>
    <property type="evidence" value="ECO:0007669"/>
    <property type="project" value="UniProtKB-KW"/>
</dbReference>
<evidence type="ECO:0000313" key="10">
    <source>
        <dbReference type="Proteomes" id="UP001061958"/>
    </source>
</evidence>
<dbReference type="PRINTS" id="PR00819">
    <property type="entry name" value="CBXCFQXSUPER"/>
</dbReference>
<dbReference type="OrthoDB" id="2423195at2759"/>
<feature type="domain" description="AAA+ ATPase" evidence="8">
    <location>
        <begin position="175"/>
        <end position="314"/>
    </location>
</feature>
<dbReference type="Gene3D" id="1.10.8.60">
    <property type="match status" value="1"/>
</dbReference>
<protein>
    <recommendedName>
        <fullName evidence="8">AAA+ ATPase domain-containing protein</fullName>
    </recommendedName>
</protein>
<dbReference type="PANTHER" id="PTHR43392">
    <property type="entry name" value="AAA-TYPE ATPASE FAMILY PROTEIN / ANKYRIN REPEAT FAMILY PROTEIN"/>
    <property type="match status" value="1"/>
</dbReference>
<dbReference type="AlphaFoldDB" id="A0A9C7PWC6"/>
<keyword evidence="10" id="KW-1185">Reference proteome</keyword>
<dbReference type="SUPFAM" id="SSF52540">
    <property type="entry name" value="P-loop containing nucleoside triphosphate hydrolases"/>
    <property type="match status" value="1"/>
</dbReference>
<dbReference type="InterPro" id="IPR000470">
    <property type="entry name" value="CbxX/CfqX_mono"/>
</dbReference>
<dbReference type="InterPro" id="IPR003593">
    <property type="entry name" value="AAA+_ATPase"/>
</dbReference>
<dbReference type="Proteomes" id="UP001061958">
    <property type="component" value="Unassembled WGS sequence"/>
</dbReference>
<reference evidence="9" key="1">
    <citation type="journal article" date="2022" name="Proc. Natl. Acad. Sci. U.S.A.">
        <title>Life cycle and functional genomics of the unicellular red alga Galdieria for elucidating algal and plant evolution and industrial use.</title>
        <authorList>
            <person name="Hirooka S."/>
            <person name="Itabashi T."/>
            <person name="Ichinose T.M."/>
            <person name="Onuma R."/>
            <person name="Fujiwara T."/>
            <person name="Yamashita S."/>
            <person name="Jong L.W."/>
            <person name="Tomita R."/>
            <person name="Iwane A.H."/>
            <person name="Miyagishima S.Y."/>
        </authorList>
    </citation>
    <scope>NUCLEOTIDE SEQUENCE</scope>
    <source>
        <strain evidence="9">NBRC 102759</strain>
    </source>
</reference>
<dbReference type="PRINTS" id="PR00820">
    <property type="entry name" value="CBXXCFQX"/>
</dbReference>
<dbReference type="InterPro" id="IPR000641">
    <property type="entry name" value="CbxX/CfxQ"/>
</dbReference>
<dbReference type="InterPro" id="IPR041627">
    <property type="entry name" value="AAA_lid_6"/>
</dbReference>
<gene>
    <name evidence="9" type="ORF">GpartN1_g3542.t1</name>
</gene>
<reference evidence="9" key="2">
    <citation type="submission" date="2022-01" db="EMBL/GenBank/DDBJ databases">
        <authorList>
            <person name="Hirooka S."/>
            <person name="Miyagishima S.Y."/>
        </authorList>
    </citation>
    <scope>NUCLEOTIDE SEQUENCE</scope>
    <source>
        <strain evidence="9">NBRC 102759</strain>
    </source>
</reference>
<name>A0A9C7PWC6_9RHOD</name>
<evidence type="ECO:0000256" key="4">
    <source>
        <dbReference type="ARBA" id="ARBA00022640"/>
    </source>
</evidence>
<feature type="coiled-coil region" evidence="7">
    <location>
        <begin position="77"/>
        <end position="113"/>
    </location>
</feature>
<dbReference type="PANTHER" id="PTHR43392:SF2">
    <property type="entry name" value="AAA-TYPE ATPASE FAMILY PROTEIN _ ANKYRIN REPEAT FAMILY PROTEIN"/>
    <property type="match status" value="1"/>
</dbReference>